<dbReference type="Pfam" id="PF00535">
    <property type="entry name" value="Glycos_transf_2"/>
    <property type="match status" value="1"/>
</dbReference>
<evidence type="ECO:0000259" key="1">
    <source>
        <dbReference type="Pfam" id="PF00535"/>
    </source>
</evidence>
<feature type="domain" description="Glycosyltransferase 2-like" evidence="1">
    <location>
        <begin position="30"/>
        <end position="149"/>
    </location>
</feature>
<organism evidence="2 3">
    <name type="scientific">Roseomonas elaeocarpi</name>
    <dbReference type="NCBI Taxonomy" id="907779"/>
    <lineage>
        <taxon>Bacteria</taxon>
        <taxon>Pseudomonadati</taxon>
        <taxon>Pseudomonadota</taxon>
        <taxon>Alphaproteobacteria</taxon>
        <taxon>Acetobacterales</taxon>
        <taxon>Roseomonadaceae</taxon>
        <taxon>Roseomonas</taxon>
    </lineage>
</organism>
<proteinExistence type="predicted"/>
<comment type="caution">
    <text evidence="2">The sequence shown here is derived from an EMBL/GenBank/DDBJ whole genome shotgun (WGS) entry which is preliminary data.</text>
</comment>
<keyword evidence="2" id="KW-0328">Glycosyltransferase</keyword>
<evidence type="ECO:0000313" key="2">
    <source>
        <dbReference type="EMBL" id="MFC0406742.1"/>
    </source>
</evidence>
<dbReference type="GO" id="GO:0016757">
    <property type="term" value="F:glycosyltransferase activity"/>
    <property type="evidence" value="ECO:0007669"/>
    <property type="project" value="UniProtKB-KW"/>
</dbReference>
<dbReference type="EMBL" id="JBHLUN010000001">
    <property type="protein sequence ID" value="MFC0406742.1"/>
    <property type="molecule type" value="Genomic_DNA"/>
</dbReference>
<name>A0ABV6JN39_9PROT</name>
<keyword evidence="3" id="KW-1185">Reference proteome</keyword>
<evidence type="ECO:0000313" key="3">
    <source>
        <dbReference type="Proteomes" id="UP001589865"/>
    </source>
</evidence>
<dbReference type="Gene3D" id="3.90.550.10">
    <property type="entry name" value="Spore Coat Polysaccharide Biosynthesis Protein SpsA, Chain A"/>
    <property type="match status" value="1"/>
</dbReference>
<dbReference type="SUPFAM" id="SSF53448">
    <property type="entry name" value="Nucleotide-diphospho-sugar transferases"/>
    <property type="match status" value="1"/>
</dbReference>
<dbReference type="Proteomes" id="UP001589865">
    <property type="component" value="Unassembled WGS sequence"/>
</dbReference>
<dbReference type="EC" id="2.4.-.-" evidence="2"/>
<accession>A0ABV6JN39</accession>
<dbReference type="InterPro" id="IPR029044">
    <property type="entry name" value="Nucleotide-diphossugar_trans"/>
</dbReference>
<dbReference type="RefSeq" id="WP_377042420.1">
    <property type="nucleotide sequence ID" value="NZ_JBHLUN010000001.1"/>
</dbReference>
<reference evidence="2 3" key="1">
    <citation type="submission" date="2024-09" db="EMBL/GenBank/DDBJ databases">
        <authorList>
            <person name="Sun Q."/>
            <person name="Mori K."/>
        </authorList>
    </citation>
    <scope>NUCLEOTIDE SEQUENCE [LARGE SCALE GENOMIC DNA]</scope>
    <source>
        <strain evidence="2 3">TBRC 5777</strain>
    </source>
</reference>
<dbReference type="InterPro" id="IPR001173">
    <property type="entry name" value="Glyco_trans_2-like"/>
</dbReference>
<protein>
    <submittedName>
        <fullName evidence="2">Glycosyltransferase</fullName>
        <ecNumber evidence="2">2.4.-.-</ecNumber>
    </submittedName>
</protein>
<sequence length="326" mass="35559">MDMPVSRDELLPVGADRGEAEWTAAVFGRNEAPFIAGCIRALARAGEGRNLHVTVLLNGTTDGSAALAAAALREAGLRGRVFLIPQADKANALNQFIHALRPRAEVGFFVDAYAAVEPDALRRLAARLQTHPDALASAAVPSTGRSAAALRERMRVEPGLHGSLFALRGRFLDRVAAAGVRLPLGLYRGDGLVGSLVMHDLDAAHGGWRTDRLLVEEGATWRAPTLSPLRWRDARRHWHRLVQQGRGRLQWAALRDVLYAADGRGGFGAMPGDADRHVLEWIARDPTARAPRFWRDPFAALALRRMRRAAPWGDLAPRLVMDTEAA</sequence>
<gene>
    <name evidence="2" type="ORF">ACFFGY_00685</name>
</gene>
<keyword evidence="2" id="KW-0808">Transferase</keyword>